<dbReference type="Proteomes" id="UP000198956">
    <property type="component" value="Unassembled WGS sequence"/>
</dbReference>
<dbReference type="InterPro" id="IPR003010">
    <property type="entry name" value="C-N_Hydrolase"/>
</dbReference>
<evidence type="ECO:0000313" key="5">
    <source>
        <dbReference type="Proteomes" id="UP000198956"/>
    </source>
</evidence>
<dbReference type="Gene3D" id="3.60.110.10">
    <property type="entry name" value="Carbon-nitrogen hydrolase"/>
    <property type="match status" value="1"/>
</dbReference>
<gene>
    <name evidence="3" type="ORF">K3F53_13090</name>
    <name evidence="4" type="ORF">SAMN04489735_10116</name>
</gene>
<dbReference type="Proteomes" id="UP000826616">
    <property type="component" value="Chromosome"/>
</dbReference>
<reference evidence="3 6" key="2">
    <citation type="submission" date="2021-08" db="EMBL/GenBank/DDBJ databases">
        <title>Complete genome sequence of the strain Aneurinibacillus thermoaerophilus CCM 8960.</title>
        <authorList>
            <person name="Musilova J."/>
            <person name="Kourilova X."/>
            <person name="Pernicova I."/>
            <person name="Bezdicek M."/>
            <person name="Lengerova M."/>
            <person name="Obruca S."/>
            <person name="Sedlar K."/>
        </authorList>
    </citation>
    <scope>NUCLEOTIDE SEQUENCE [LARGE SCALE GENOMIC DNA]</scope>
    <source>
        <strain evidence="3 6">CCM 8960</strain>
    </source>
</reference>
<keyword evidence="4" id="KW-0378">Hydrolase</keyword>
<reference evidence="4 5" key="1">
    <citation type="submission" date="2016-10" db="EMBL/GenBank/DDBJ databases">
        <authorList>
            <person name="de Groot N.N."/>
        </authorList>
    </citation>
    <scope>NUCLEOTIDE SEQUENCE [LARGE SCALE GENOMIC DNA]</scope>
    <source>
        <strain evidence="4 5">L 420-91</strain>
    </source>
</reference>
<name>A0A1G7ZJZ1_ANETH</name>
<evidence type="ECO:0000313" key="4">
    <source>
        <dbReference type="EMBL" id="SDH08876.1"/>
    </source>
</evidence>
<dbReference type="OrthoDB" id="9811121at2"/>
<dbReference type="GO" id="GO:0016787">
    <property type="term" value="F:hydrolase activity"/>
    <property type="evidence" value="ECO:0007669"/>
    <property type="project" value="UniProtKB-KW"/>
</dbReference>
<keyword evidence="6" id="KW-1185">Reference proteome</keyword>
<dbReference type="InterPro" id="IPR036526">
    <property type="entry name" value="C-N_Hydrolase_sf"/>
</dbReference>
<dbReference type="PANTHER" id="PTHR23088">
    <property type="entry name" value="NITRILASE-RELATED"/>
    <property type="match status" value="1"/>
</dbReference>
<dbReference type="PANTHER" id="PTHR23088:SF27">
    <property type="entry name" value="DEAMINATED GLUTATHIONE AMIDASE"/>
    <property type="match status" value="1"/>
</dbReference>
<dbReference type="SUPFAM" id="SSF56317">
    <property type="entry name" value="Carbon-nitrogen hydrolase"/>
    <property type="match status" value="1"/>
</dbReference>
<organism evidence="4 5">
    <name type="scientific">Aneurinibacillus thermoaerophilus</name>
    <dbReference type="NCBI Taxonomy" id="143495"/>
    <lineage>
        <taxon>Bacteria</taxon>
        <taxon>Bacillati</taxon>
        <taxon>Bacillota</taxon>
        <taxon>Bacilli</taxon>
        <taxon>Bacillales</taxon>
        <taxon>Paenibacillaceae</taxon>
        <taxon>Aneurinibacillus group</taxon>
        <taxon>Aneurinibacillus</taxon>
    </lineage>
</organism>
<dbReference type="Pfam" id="PF00795">
    <property type="entry name" value="CN_hydrolase"/>
    <property type="match status" value="1"/>
</dbReference>
<accession>A0A1G7ZJZ1</accession>
<feature type="domain" description="CN hydrolase" evidence="2">
    <location>
        <begin position="2"/>
        <end position="236"/>
    </location>
</feature>
<sequence length="265" mass="29996">MLTIALAQLKGIPFDKKSNLTRTISTIQMCKEKGVDYVLFPELFLSGYFIQDQIQKLAETAEGESIQIIQEKAKEAGIGVIIGFPEFYKNQYYNSAAFIGKDGSLKGVYRKVHLFDKEKEFFTPGEEFPVFRTEAGNIAIMMTFDVEFPEMARIYAMNGVEMIMVLNAHSVPYEPHQEVFLRARALENQIFIAAANKVGLEGMTLYFGESAVISPEGNFLTRGGNNEELLITSVNLNDVYKVRDEQPMKYLDNRKNALYRAHGLL</sequence>
<evidence type="ECO:0000313" key="3">
    <source>
        <dbReference type="EMBL" id="QYY41834.1"/>
    </source>
</evidence>
<dbReference type="GeneID" id="97142312"/>
<dbReference type="PROSITE" id="PS50263">
    <property type="entry name" value="CN_HYDROLASE"/>
    <property type="match status" value="1"/>
</dbReference>
<evidence type="ECO:0000313" key="6">
    <source>
        <dbReference type="Proteomes" id="UP000826616"/>
    </source>
</evidence>
<evidence type="ECO:0000256" key="1">
    <source>
        <dbReference type="ARBA" id="ARBA00010613"/>
    </source>
</evidence>
<protein>
    <submittedName>
        <fullName evidence="3">Carbon-nitrogen hydrolase family protein</fullName>
    </submittedName>
    <submittedName>
        <fullName evidence="4">Predicted amidohydrolase</fullName>
    </submittedName>
</protein>
<proteinExistence type="inferred from homology"/>
<dbReference type="AlphaFoldDB" id="A0A1G7ZJZ1"/>
<dbReference type="EMBL" id="FNDE01000011">
    <property type="protein sequence ID" value="SDH08876.1"/>
    <property type="molecule type" value="Genomic_DNA"/>
</dbReference>
<dbReference type="EMBL" id="CP080764">
    <property type="protein sequence ID" value="QYY41834.1"/>
    <property type="molecule type" value="Genomic_DNA"/>
</dbReference>
<comment type="similarity">
    <text evidence="1">Belongs to the carbon-nitrogen hydrolase superfamily. NIT1/NIT2 family.</text>
</comment>
<evidence type="ECO:0000259" key="2">
    <source>
        <dbReference type="PROSITE" id="PS50263"/>
    </source>
</evidence>
<dbReference type="RefSeq" id="WP_057898146.1">
    <property type="nucleotide sequence ID" value="NZ_CP080764.1"/>
</dbReference>